<dbReference type="AlphaFoldDB" id="A0A2N3NHT0"/>
<feature type="chain" id="PRO_5014839902" evidence="2">
    <location>
        <begin position="22"/>
        <end position="233"/>
    </location>
</feature>
<keyword evidence="2" id="KW-0732">Signal</keyword>
<keyword evidence="4" id="KW-1185">Reference proteome</keyword>
<keyword evidence="1" id="KW-1133">Transmembrane helix</keyword>
<dbReference type="Proteomes" id="UP000233524">
    <property type="component" value="Unassembled WGS sequence"/>
</dbReference>
<organism evidence="3 4">
    <name type="scientific">Lomentospora prolificans</name>
    <dbReference type="NCBI Taxonomy" id="41688"/>
    <lineage>
        <taxon>Eukaryota</taxon>
        <taxon>Fungi</taxon>
        <taxon>Dikarya</taxon>
        <taxon>Ascomycota</taxon>
        <taxon>Pezizomycotina</taxon>
        <taxon>Sordariomycetes</taxon>
        <taxon>Hypocreomycetidae</taxon>
        <taxon>Microascales</taxon>
        <taxon>Microascaceae</taxon>
        <taxon>Lomentospora</taxon>
    </lineage>
</organism>
<dbReference type="GO" id="GO:0031501">
    <property type="term" value="C:mannosyltransferase complex"/>
    <property type="evidence" value="ECO:0007669"/>
    <property type="project" value="TreeGrafter"/>
</dbReference>
<dbReference type="PANTHER" id="PTHR28022">
    <property type="entry name" value="GPI MANNOSYLTRANSFERASE 2 SUBUNIT PGA1"/>
    <property type="match status" value="1"/>
</dbReference>
<comment type="caution">
    <text evidence="3">The sequence shown here is derived from an EMBL/GenBank/DDBJ whole genome shotgun (WGS) entry which is preliminary data.</text>
</comment>
<gene>
    <name evidence="3" type="ORF">jhhlp_001273</name>
</gene>
<sequence length="233" mass="25655">MRVPKLSLLTSILSLPILTIANTEKAIFLAPQPSSNTAQHPTLAPWYLTTLPVLTSTNFSIRTHLPAQFPSAASPGSESWYLLDDLNPDQRYEVRVCWAATQPTAFTLTTYTVPEVLDDADLITSLSAYAASQKPREDADAKTKTESSKLLLRVITAADYFTENKKLMTNPEPVYVDLILDPFLFNVLPRSLVPTVGYIAALVPVAWVVARWVSGAMVRVARGGEDVNVKKHN</sequence>
<dbReference type="InParanoid" id="A0A2N3NHT0"/>
<evidence type="ECO:0000256" key="2">
    <source>
        <dbReference type="SAM" id="SignalP"/>
    </source>
</evidence>
<keyword evidence="1" id="KW-0812">Transmembrane</keyword>
<dbReference type="VEuPathDB" id="FungiDB:jhhlp_001273"/>
<protein>
    <submittedName>
        <fullName evidence="3">Uncharacterized protein</fullName>
    </submittedName>
</protein>
<name>A0A2N3NHT0_9PEZI</name>
<proteinExistence type="predicted"/>
<dbReference type="InterPro" id="IPR019433">
    <property type="entry name" value="GPI_ManTrfase_II_coact_Pga1"/>
</dbReference>
<feature type="transmembrane region" description="Helical" evidence="1">
    <location>
        <begin position="192"/>
        <end position="213"/>
    </location>
</feature>
<dbReference type="EMBL" id="NLAX01000004">
    <property type="protein sequence ID" value="PKS11977.1"/>
    <property type="molecule type" value="Genomic_DNA"/>
</dbReference>
<accession>A0A2N3NHT0</accession>
<dbReference type="GO" id="GO:0000030">
    <property type="term" value="F:mannosyltransferase activity"/>
    <property type="evidence" value="ECO:0007669"/>
    <property type="project" value="TreeGrafter"/>
</dbReference>
<dbReference type="GO" id="GO:0006506">
    <property type="term" value="P:GPI anchor biosynthetic process"/>
    <property type="evidence" value="ECO:0007669"/>
    <property type="project" value="TreeGrafter"/>
</dbReference>
<dbReference type="Pfam" id="PF10333">
    <property type="entry name" value="Pga1"/>
    <property type="match status" value="1"/>
</dbReference>
<keyword evidence="1" id="KW-0472">Membrane</keyword>
<dbReference type="GO" id="GO:0005789">
    <property type="term" value="C:endoplasmic reticulum membrane"/>
    <property type="evidence" value="ECO:0007669"/>
    <property type="project" value="TreeGrafter"/>
</dbReference>
<feature type="signal peptide" evidence="2">
    <location>
        <begin position="1"/>
        <end position="21"/>
    </location>
</feature>
<dbReference type="PANTHER" id="PTHR28022:SF1">
    <property type="entry name" value="GPI MANNOSYLTRANSFERASE 2 SUBUNIT PGA1"/>
    <property type="match status" value="1"/>
</dbReference>
<dbReference type="OrthoDB" id="3360032at2759"/>
<evidence type="ECO:0000313" key="4">
    <source>
        <dbReference type="Proteomes" id="UP000233524"/>
    </source>
</evidence>
<reference evidence="3 4" key="1">
    <citation type="journal article" date="2017" name="G3 (Bethesda)">
        <title>First Draft Genome Sequence of the Pathogenic Fungus Lomentospora prolificans (Formerly Scedosporium prolificans).</title>
        <authorList>
            <person name="Luo R."/>
            <person name="Zimin A."/>
            <person name="Workman R."/>
            <person name="Fan Y."/>
            <person name="Pertea G."/>
            <person name="Grossman N."/>
            <person name="Wear M.P."/>
            <person name="Jia B."/>
            <person name="Miller H."/>
            <person name="Casadevall A."/>
            <person name="Timp W."/>
            <person name="Zhang S.X."/>
            <person name="Salzberg S.L."/>
        </authorList>
    </citation>
    <scope>NUCLEOTIDE SEQUENCE [LARGE SCALE GENOMIC DNA]</scope>
    <source>
        <strain evidence="3 4">JHH-5317</strain>
    </source>
</reference>
<evidence type="ECO:0000256" key="1">
    <source>
        <dbReference type="SAM" id="Phobius"/>
    </source>
</evidence>
<evidence type="ECO:0000313" key="3">
    <source>
        <dbReference type="EMBL" id="PKS11977.1"/>
    </source>
</evidence>